<dbReference type="OrthoDB" id="8062037at2759"/>
<dbReference type="Gramene" id="KCW51044">
    <property type="protein sequence ID" value="KCW51044"/>
    <property type="gene ID" value="EUGRSUZ_J00661"/>
</dbReference>
<feature type="domain" description="RING-type" evidence="10">
    <location>
        <begin position="201"/>
        <end position="242"/>
    </location>
</feature>
<dbReference type="eggNOG" id="KOG0800">
    <property type="taxonomic scope" value="Eukaryota"/>
</dbReference>
<proteinExistence type="predicted"/>
<reference evidence="11" key="1">
    <citation type="submission" date="2013-07" db="EMBL/GenBank/DDBJ databases">
        <title>The genome of Eucalyptus grandis.</title>
        <authorList>
            <person name="Schmutz J."/>
            <person name="Hayes R."/>
            <person name="Myburg A."/>
            <person name="Tuskan G."/>
            <person name="Grattapaglia D."/>
            <person name="Rokhsar D.S."/>
        </authorList>
    </citation>
    <scope>NUCLEOTIDE SEQUENCE</scope>
    <source>
        <tissue evidence="11">Leaf extractions</tissue>
    </source>
</reference>
<evidence type="ECO:0000256" key="8">
    <source>
        <dbReference type="PROSITE-ProRule" id="PRU00175"/>
    </source>
</evidence>
<keyword evidence="3" id="KW-0808">Transferase</keyword>
<dbReference type="PROSITE" id="PS50089">
    <property type="entry name" value="ZF_RING_2"/>
    <property type="match status" value="1"/>
</dbReference>
<dbReference type="InterPro" id="IPR001841">
    <property type="entry name" value="Znf_RING"/>
</dbReference>
<accession>A0A059ABD8</accession>
<name>A0A059ABD8_EUCGR</name>
<organism evidence="11">
    <name type="scientific">Eucalyptus grandis</name>
    <name type="common">Flooded gum</name>
    <dbReference type="NCBI Taxonomy" id="71139"/>
    <lineage>
        <taxon>Eukaryota</taxon>
        <taxon>Viridiplantae</taxon>
        <taxon>Streptophyta</taxon>
        <taxon>Embryophyta</taxon>
        <taxon>Tracheophyta</taxon>
        <taxon>Spermatophyta</taxon>
        <taxon>Magnoliopsida</taxon>
        <taxon>eudicotyledons</taxon>
        <taxon>Gunneridae</taxon>
        <taxon>Pentapetalae</taxon>
        <taxon>rosids</taxon>
        <taxon>malvids</taxon>
        <taxon>Myrtales</taxon>
        <taxon>Myrtaceae</taxon>
        <taxon>Myrtoideae</taxon>
        <taxon>Eucalypteae</taxon>
        <taxon>Eucalyptus</taxon>
    </lineage>
</organism>
<keyword evidence="6" id="KW-0833">Ubl conjugation pathway</keyword>
<feature type="compositionally biased region" description="Polar residues" evidence="9">
    <location>
        <begin position="249"/>
        <end position="264"/>
    </location>
</feature>
<dbReference type="PANTHER" id="PTHR15710">
    <property type="entry name" value="E3 UBIQUITIN-PROTEIN LIGASE PRAJA"/>
    <property type="match status" value="1"/>
</dbReference>
<keyword evidence="5 8" id="KW-0863">Zinc-finger</keyword>
<feature type="region of interest" description="Disordered" evidence="9">
    <location>
        <begin position="248"/>
        <end position="280"/>
    </location>
</feature>
<evidence type="ECO:0000256" key="1">
    <source>
        <dbReference type="ARBA" id="ARBA00000900"/>
    </source>
</evidence>
<evidence type="ECO:0000256" key="3">
    <source>
        <dbReference type="ARBA" id="ARBA00022679"/>
    </source>
</evidence>
<sequence>MSDGEETHWCYQCSQRFGLHGQEVICPSCNGGFVEELTGIDDLPTAEYFMPNSGDIPPRMPYMLDIVHALTRQGGFGSRRGFRDPTGSMMREAIAGRNPNFAGRRHLNSVPEETRDFLPSTHYMSFHGQTPDSAFLHHSRENGPRDTDFDTYFMGPPGLEELINFLSMHNHGGPAPAPPSAINAMPTVKVTQTHILADADCPVCKEEFVLGSEVRMMPCHHIYHSDCIVTWLERHNSCPVCRIEMPAQGSDSSSHNGMGNARQTHGTHGRSRHPSSRWHF</sequence>
<comment type="catalytic activity">
    <reaction evidence="1">
        <text>S-ubiquitinyl-[E2 ubiquitin-conjugating enzyme]-L-cysteine + [acceptor protein]-L-lysine = [E2 ubiquitin-conjugating enzyme]-L-cysteine + N(6)-ubiquitinyl-[acceptor protein]-L-lysine.</text>
        <dbReference type="EC" id="2.3.2.27"/>
    </reaction>
</comment>
<evidence type="ECO:0000256" key="2">
    <source>
        <dbReference type="ARBA" id="ARBA00012483"/>
    </source>
</evidence>
<evidence type="ECO:0000256" key="5">
    <source>
        <dbReference type="ARBA" id="ARBA00022771"/>
    </source>
</evidence>
<dbReference type="AlphaFoldDB" id="A0A059ABD8"/>
<dbReference type="Pfam" id="PF13639">
    <property type="entry name" value="zf-RING_2"/>
    <property type="match status" value="1"/>
</dbReference>
<dbReference type="GO" id="GO:0061630">
    <property type="term" value="F:ubiquitin protein ligase activity"/>
    <property type="evidence" value="ECO:0000318"/>
    <property type="project" value="GO_Central"/>
</dbReference>
<dbReference type="CDD" id="cd16667">
    <property type="entry name" value="RING-H2_RNF126-like"/>
    <property type="match status" value="1"/>
</dbReference>
<dbReference type="PANTHER" id="PTHR15710:SF34">
    <property type="entry name" value="E3 UBIQUITIN-PROTEIN LIGASE RHC1A-RELATED"/>
    <property type="match status" value="1"/>
</dbReference>
<evidence type="ECO:0000313" key="11">
    <source>
        <dbReference type="EMBL" id="KCW51044.1"/>
    </source>
</evidence>
<evidence type="ECO:0000256" key="7">
    <source>
        <dbReference type="ARBA" id="ARBA00022833"/>
    </source>
</evidence>
<dbReference type="FunFam" id="3.30.40.10:FF:000022">
    <property type="entry name" value="E3 ubiquitin-protein ligase RING1-like"/>
    <property type="match status" value="1"/>
</dbReference>
<dbReference type="Gene3D" id="3.30.40.10">
    <property type="entry name" value="Zinc/RING finger domain, C3HC4 (zinc finger)"/>
    <property type="match status" value="1"/>
</dbReference>
<dbReference type="GO" id="GO:0008270">
    <property type="term" value="F:zinc ion binding"/>
    <property type="evidence" value="ECO:0007669"/>
    <property type="project" value="UniProtKB-KW"/>
</dbReference>
<keyword evidence="4" id="KW-0479">Metal-binding</keyword>
<dbReference type="GO" id="GO:0016567">
    <property type="term" value="P:protein ubiquitination"/>
    <property type="evidence" value="ECO:0000318"/>
    <property type="project" value="GO_Central"/>
</dbReference>
<dbReference type="OMA" id="IAYSAWH"/>
<dbReference type="InParanoid" id="A0A059ABD8"/>
<dbReference type="KEGG" id="egr:104421436"/>
<evidence type="ECO:0000259" key="10">
    <source>
        <dbReference type="PROSITE" id="PS50089"/>
    </source>
</evidence>
<dbReference type="EC" id="2.3.2.27" evidence="2"/>
<dbReference type="SMART" id="SM00184">
    <property type="entry name" value="RING"/>
    <property type="match status" value="1"/>
</dbReference>
<dbReference type="InterPro" id="IPR039525">
    <property type="entry name" value="RNF126-like_zinc-ribbon"/>
</dbReference>
<feature type="compositionally biased region" description="Basic residues" evidence="9">
    <location>
        <begin position="265"/>
        <end position="280"/>
    </location>
</feature>
<dbReference type="SUPFAM" id="SSF57850">
    <property type="entry name" value="RING/U-box"/>
    <property type="match status" value="1"/>
</dbReference>
<evidence type="ECO:0000256" key="9">
    <source>
        <dbReference type="SAM" id="MobiDB-lite"/>
    </source>
</evidence>
<dbReference type="Pfam" id="PF14369">
    <property type="entry name" value="Zn_ribbon_19"/>
    <property type="match status" value="1"/>
</dbReference>
<dbReference type="InterPro" id="IPR013083">
    <property type="entry name" value="Znf_RING/FYVE/PHD"/>
</dbReference>
<evidence type="ECO:0000256" key="4">
    <source>
        <dbReference type="ARBA" id="ARBA00022723"/>
    </source>
</evidence>
<evidence type="ECO:0000256" key="6">
    <source>
        <dbReference type="ARBA" id="ARBA00022786"/>
    </source>
</evidence>
<gene>
    <name evidence="11" type="ORF">EUGRSUZ_J00661</name>
</gene>
<dbReference type="EMBL" id="KK198762">
    <property type="protein sequence ID" value="KCW51044.1"/>
    <property type="molecule type" value="Genomic_DNA"/>
</dbReference>
<dbReference type="GO" id="GO:0005737">
    <property type="term" value="C:cytoplasm"/>
    <property type="evidence" value="ECO:0000318"/>
    <property type="project" value="GO_Central"/>
</dbReference>
<keyword evidence="7" id="KW-0862">Zinc</keyword>
<protein>
    <recommendedName>
        <fullName evidence="2">RING-type E3 ubiquitin transferase</fullName>
        <ecNumber evidence="2">2.3.2.27</ecNumber>
    </recommendedName>
</protein>